<keyword evidence="2" id="KW-1185">Reference proteome</keyword>
<proteinExistence type="predicted"/>
<name>A0A8S4QZ70_9NEOP</name>
<dbReference type="EMBL" id="CAKXAJ010023348">
    <property type="protein sequence ID" value="CAH2227638.1"/>
    <property type="molecule type" value="Genomic_DNA"/>
</dbReference>
<comment type="caution">
    <text evidence="1">The sequence shown here is derived from an EMBL/GenBank/DDBJ whole genome shotgun (WGS) entry which is preliminary data.</text>
</comment>
<evidence type="ECO:0000313" key="2">
    <source>
        <dbReference type="Proteomes" id="UP000838756"/>
    </source>
</evidence>
<accession>A0A8S4QZ70</accession>
<sequence length="215" mass="22746">MLVTVINAFVNLKLKLGGFQTRPGLKRSNNKLSQTLFTSLIAGSQAVPSGTGILDLNLDLNLGEGGLLSDLLGGTIKSLTDLLDKLLGTTKSGVVDVKELVAKIQQIITYLIKYLKEILGKGNGITEEVRKTVQDLIKALEDLLKNVGYITSCTTQESIINLDGLLKNILNEVGYLLKGVLGSTAGTGLIESLGKALTCILDALKINLGLNVGIA</sequence>
<gene>
    <name evidence="1" type="primary">jg26438</name>
    <name evidence="1" type="ORF">PAEG_LOCUS8016</name>
</gene>
<organism evidence="1 2">
    <name type="scientific">Pararge aegeria aegeria</name>
    <dbReference type="NCBI Taxonomy" id="348720"/>
    <lineage>
        <taxon>Eukaryota</taxon>
        <taxon>Metazoa</taxon>
        <taxon>Ecdysozoa</taxon>
        <taxon>Arthropoda</taxon>
        <taxon>Hexapoda</taxon>
        <taxon>Insecta</taxon>
        <taxon>Pterygota</taxon>
        <taxon>Neoptera</taxon>
        <taxon>Endopterygota</taxon>
        <taxon>Lepidoptera</taxon>
        <taxon>Glossata</taxon>
        <taxon>Ditrysia</taxon>
        <taxon>Papilionoidea</taxon>
        <taxon>Nymphalidae</taxon>
        <taxon>Satyrinae</taxon>
        <taxon>Satyrini</taxon>
        <taxon>Parargina</taxon>
        <taxon>Pararge</taxon>
    </lineage>
</organism>
<dbReference type="AlphaFoldDB" id="A0A8S4QZ70"/>
<reference evidence="1" key="1">
    <citation type="submission" date="2022-03" db="EMBL/GenBank/DDBJ databases">
        <authorList>
            <person name="Lindestad O."/>
        </authorList>
    </citation>
    <scope>NUCLEOTIDE SEQUENCE</scope>
</reference>
<evidence type="ECO:0000313" key="1">
    <source>
        <dbReference type="EMBL" id="CAH2227638.1"/>
    </source>
</evidence>
<dbReference type="Proteomes" id="UP000838756">
    <property type="component" value="Unassembled WGS sequence"/>
</dbReference>
<protein>
    <submittedName>
        <fullName evidence="1">Jg26438 protein</fullName>
    </submittedName>
</protein>